<dbReference type="SUPFAM" id="SSF46785">
    <property type="entry name" value="Winged helix' DNA-binding domain"/>
    <property type="match status" value="1"/>
</dbReference>
<dbReference type="Gene3D" id="1.10.10.10">
    <property type="entry name" value="Winged helix-like DNA-binding domain superfamily/Winged helix DNA-binding domain"/>
    <property type="match status" value="1"/>
</dbReference>
<dbReference type="InterPro" id="IPR043129">
    <property type="entry name" value="ATPase_NBD"/>
</dbReference>
<comment type="caution">
    <text evidence="2">The sequence shown here is derived from an EMBL/GenBank/DDBJ whole genome shotgun (WGS) entry which is preliminary data.</text>
</comment>
<dbReference type="EMBL" id="AVQD01000008">
    <property type="protein sequence ID" value="KOA40919.1"/>
    <property type="molecule type" value="Genomic_DNA"/>
</dbReference>
<dbReference type="PANTHER" id="PTHR18964:SF149">
    <property type="entry name" value="BIFUNCTIONAL UDP-N-ACETYLGLUCOSAMINE 2-EPIMERASE_N-ACETYLMANNOSAMINE KINASE"/>
    <property type="match status" value="1"/>
</dbReference>
<dbReference type="InterPro" id="IPR036390">
    <property type="entry name" value="WH_DNA-bd_sf"/>
</dbReference>
<evidence type="ECO:0000256" key="1">
    <source>
        <dbReference type="ARBA" id="ARBA00006479"/>
    </source>
</evidence>
<dbReference type="InterPro" id="IPR000600">
    <property type="entry name" value="ROK"/>
</dbReference>
<comment type="similarity">
    <text evidence="1">Belongs to the ROK (NagC/XylR) family.</text>
</comment>
<evidence type="ECO:0000313" key="2">
    <source>
        <dbReference type="EMBL" id="KOA40919.1"/>
    </source>
</evidence>
<name>A0A0L7B0F8_BIFBR</name>
<sequence>MKPMPSTAVKQANRQAIIDHLYRHGPSTKQHLQMTLGLSLPTITANLRDLEDEGLVGRGEPTESTGGRKAQTHVFAAKSHAAIGVRMRADGVTLVAVDLYGEVIARKRKRVSYRNTSDYYDMVGDFVTEFAGRVVRSGSQVLGIAFSIQGIVSPDGSAITFGQIVGNTGLTLEKLTRHIEFPALMIHDSDASAMAELWFDPSISDAVCIYLERRPGGAVIAHGTLYQGPNLSNGTVEHMCLVPGGKPCYCGQRGCMDPYCSPEALLEDGEGMPGFFSVLSQGERGHRKRFDEWMGYVAQAIVNIRSVIAGDVIIGGEAAQYLDDDMLTELKHRAESLSPFTTDFTLKKSICIEDQNTIGAALRFVRDYVDGICGRMRPLPRR</sequence>
<dbReference type="SUPFAM" id="SSF53067">
    <property type="entry name" value="Actin-like ATPase domain"/>
    <property type="match status" value="1"/>
</dbReference>
<proteinExistence type="inferred from homology"/>
<protein>
    <submittedName>
        <fullName evidence="2">NagC family transcriptional regulator</fullName>
    </submittedName>
</protein>
<organism evidence="2 3">
    <name type="scientific">Bifidobacterium breve MCC 1128</name>
    <dbReference type="NCBI Taxonomy" id="1365965"/>
    <lineage>
        <taxon>Bacteria</taxon>
        <taxon>Bacillati</taxon>
        <taxon>Actinomycetota</taxon>
        <taxon>Actinomycetes</taxon>
        <taxon>Bifidobacteriales</taxon>
        <taxon>Bifidobacteriaceae</taxon>
        <taxon>Bifidobacterium</taxon>
    </lineage>
</organism>
<dbReference type="Gene3D" id="3.30.420.40">
    <property type="match status" value="2"/>
</dbReference>
<dbReference type="Pfam" id="PF00480">
    <property type="entry name" value="ROK"/>
    <property type="match status" value="1"/>
</dbReference>
<reference evidence="2 3" key="1">
    <citation type="journal article" date="2015" name="Int J Genomics">
        <title>Comparative Genomics Revealed Genetic Diversity and Species/Strain-Level Differences in Carbohydrate Metabolism of Three Probiotic Bifidobacterial Species.</title>
        <authorList>
            <person name="Odamaki T."/>
            <person name="Horigome A."/>
            <person name="Sugahara H."/>
            <person name="Hashikura N."/>
            <person name="Minami J."/>
            <person name="Xiao J.Z."/>
            <person name="Abe F."/>
        </authorList>
    </citation>
    <scope>NUCLEOTIDE SEQUENCE [LARGE SCALE GENOMIC DNA]</scope>
    <source>
        <strain evidence="2 3">MCC 1128</strain>
    </source>
</reference>
<dbReference type="PANTHER" id="PTHR18964">
    <property type="entry name" value="ROK (REPRESSOR, ORF, KINASE) FAMILY"/>
    <property type="match status" value="1"/>
</dbReference>
<dbReference type="PATRIC" id="fig|1365965.3.peg.929"/>
<evidence type="ECO:0000313" key="3">
    <source>
        <dbReference type="Proteomes" id="UP000037193"/>
    </source>
</evidence>
<dbReference type="AlphaFoldDB" id="A0A0L7B0F8"/>
<gene>
    <name evidence="2" type="ORF">BBM1128_04585</name>
</gene>
<dbReference type="InterPro" id="IPR036388">
    <property type="entry name" value="WH-like_DNA-bd_sf"/>
</dbReference>
<accession>A0A0L7B0F8</accession>
<dbReference type="Proteomes" id="UP000037193">
    <property type="component" value="Unassembled WGS sequence"/>
</dbReference>
<dbReference type="RefSeq" id="WP_003831534.1">
    <property type="nucleotide sequence ID" value="NZ_AVQD01000008.1"/>
</dbReference>